<keyword evidence="6" id="KW-0560">Oxidoreductase</keyword>
<name>A0ABW5K6X7_9FLAO</name>
<evidence type="ECO:0000256" key="3">
    <source>
        <dbReference type="ARBA" id="ARBA00022827"/>
    </source>
</evidence>
<keyword evidence="3" id="KW-0274">FAD</keyword>
<evidence type="ECO:0000313" key="6">
    <source>
        <dbReference type="EMBL" id="MFD2544561.1"/>
    </source>
</evidence>
<evidence type="ECO:0000256" key="1">
    <source>
        <dbReference type="ARBA" id="ARBA00001974"/>
    </source>
</evidence>
<feature type="domain" description="Flavodoxin-like fold" evidence="5">
    <location>
        <begin position="18"/>
        <end position="185"/>
    </location>
</feature>
<dbReference type="EC" id="1.-.-.-" evidence="6"/>
<sequence length="207" mass="23869">MKNIFIINGGHPFAHSGGKFNETIFNETQEFFLKQGFQVKATQVGDEIVLQDEVEKFKWADLVVYHTPIWWFQIPFGFKKYFDEVFTEGHQNGIYESDGRSRKNPAINYGTGGLLKGKKYILTTSWNAPKEAFTLEKEFFSQTSVDDGVMFGFHRMNAFTGMQFLASHHFHDMEKNADVPTELAQFNSFLNDVLEQKIKQEPVCEKA</sequence>
<evidence type="ECO:0000259" key="5">
    <source>
        <dbReference type="Pfam" id="PF02525"/>
    </source>
</evidence>
<dbReference type="InterPro" id="IPR029039">
    <property type="entry name" value="Flavoprotein-like_sf"/>
</dbReference>
<dbReference type="PANTHER" id="PTHR46305:SF3">
    <property type="entry name" value="NADPH:QUINONE OXIDOREDUCTASE MDAB"/>
    <property type="match status" value="1"/>
</dbReference>
<organism evidence="6 7">
    <name type="scientific">Kaistella montana</name>
    <dbReference type="NCBI Taxonomy" id="1849733"/>
    <lineage>
        <taxon>Bacteria</taxon>
        <taxon>Pseudomonadati</taxon>
        <taxon>Bacteroidota</taxon>
        <taxon>Flavobacteriia</taxon>
        <taxon>Flavobacteriales</taxon>
        <taxon>Weeksellaceae</taxon>
        <taxon>Chryseobacterium group</taxon>
        <taxon>Kaistella</taxon>
    </lineage>
</organism>
<evidence type="ECO:0000313" key="7">
    <source>
        <dbReference type="Proteomes" id="UP001597394"/>
    </source>
</evidence>
<keyword evidence="7" id="KW-1185">Reference proteome</keyword>
<dbReference type="PANTHER" id="PTHR46305">
    <property type="match status" value="1"/>
</dbReference>
<dbReference type="SUPFAM" id="SSF52218">
    <property type="entry name" value="Flavoproteins"/>
    <property type="match status" value="1"/>
</dbReference>
<evidence type="ECO:0000256" key="4">
    <source>
        <dbReference type="ARBA" id="ARBA00037981"/>
    </source>
</evidence>
<evidence type="ECO:0000256" key="2">
    <source>
        <dbReference type="ARBA" id="ARBA00022630"/>
    </source>
</evidence>
<dbReference type="RefSeq" id="WP_255927698.1">
    <property type="nucleotide sequence ID" value="NZ_JANFQP010000001.1"/>
</dbReference>
<comment type="caution">
    <text evidence="6">The sequence shown here is derived from an EMBL/GenBank/DDBJ whole genome shotgun (WGS) entry which is preliminary data.</text>
</comment>
<proteinExistence type="inferred from homology"/>
<comment type="similarity">
    <text evidence="4">Belongs to the oxidoreductase MdaB family.</text>
</comment>
<dbReference type="EMBL" id="JBHULG010000001">
    <property type="protein sequence ID" value="MFD2544561.1"/>
    <property type="molecule type" value="Genomic_DNA"/>
</dbReference>
<dbReference type="Pfam" id="PF02525">
    <property type="entry name" value="Flavodoxin_2"/>
    <property type="match status" value="1"/>
</dbReference>
<dbReference type="GO" id="GO:0016491">
    <property type="term" value="F:oxidoreductase activity"/>
    <property type="evidence" value="ECO:0007669"/>
    <property type="project" value="UniProtKB-KW"/>
</dbReference>
<gene>
    <name evidence="6" type="ORF">ACFSO8_03705</name>
</gene>
<dbReference type="Gene3D" id="3.40.50.360">
    <property type="match status" value="1"/>
</dbReference>
<keyword evidence="2" id="KW-0285">Flavoprotein</keyword>
<protein>
    <submittedName>
        <fullName evidence="6">NAD(P)H-dependent oxidoreductase</fullName>
        <ecNumber evidence="6">1.-.-.-</ecNumber>
    </submittedName>
</protein>
<accession>A0ABW5K6X7</accession>
<dbReference type="InterPro" id="IPR052397">
    <property type="entry name" value="NADPH-QR_MdaB"/>
</dbReference>
<dbReference type="InterPro" id="IPR003680">
    <property type="entry name" value="Flavodoxin_fold"/>
</dbReference>
<reference evidence="7" key="1">
    <citation type="journal article" date="2019" name="Int. J. Syst. Evol. Microbiol.">
        <title>The Global Catalogue of Microorganisms (GCM) 10K type strain sequencing project: providing services to taxonomists for standard genome sequencing and annotation.</title>
        <authorList>
            <consortium name="The Broad Institute Genomics Platform"/>
            <consortium name="The Broad Institute Genome Sequencing Center for Infectious Disease"/>
            <person name="Wu L."/>
            <person name="Ma J."/>
        </authorList>
    </citation>
    <scope>NUCLEOTIDE SEQUENCE [LARGE SCALE GENOMIC DNA]</scope>
    <source>
        <strain evidence="7">KCTC 52204</strain>
    </source>
</reference>
<comment type="cofactor">
    <cofactor evidence="1">
        <name>FAD</name>
        <dbReference type="ChEBI" id="CHEBI:57692"/>
    </cofactor>
</comment>
<dbReference type="Proteomes" id="UP001597394">
    <property type="component" value="Unassembled WGS sequence"/>
</dbReference>